<dbReference type="EMBL" id="JACRYL010000021">
    <property type="protein sequence ID" value="MBC6112488.1"/>
    <property type="molecule type" value="Genomic_DNA"/>
</dbReference>
<proteinExistence type="predicted"/>
<keyword evidence="1" id="KW-0472">Membrane</keyword>
<keyword evidence="1" id="KW-1133">Transmembrane helix</keyword>
<evidence type="ECO:0000256" key="1">
    <source>
        <dbReference type="SAM" id="Phobius"/>
    </source>
</evidence>
<sequence>MGTTSSYISLKLAEWQSNLTRTSLTNEDREELTAHLEDMITELTELGLSEEEVWSVAAKRIGSISAIEAEFEKVNPDIPFRKNGLLMIYGAVIMLFLQSLFVVVPAFLFRVYHQQGARAVPSNDNIWPVAFNILTLSLIGIILAFTFKGRSLAKTISKLAFKLNILTAFISAAVVIVSGFFIIQLISLGELDTLHTTAPKFKTLTQIFYFGLIGLIGYFLLIGNNQPIRTLSVFNRKINWKTSLLLGGVACLAIIFSYTYAISYLPLFIGCPLFAALGWMISFSEKKGINLFCAQLPLILFCISELSGRYAHMFGKYYLITLCFLLTGALYQRTRNYLINLLGVSS</sequence>
<feature type="transmembrane region" description="Helical" evidence="1">
    <location>
        <begin position="206"/>
        <end position="223"/>
    </location>
</feature>
<dbReference type="InterPro" id="IPR047928">
    <property type="entry name" value="Perm_prefix_1"/>
</dbReference>
<name>A0ABR7KWK5_9SPHI</name>
<feature type="transmembrane region" description="Helical" evidence="1">
    <location>
        <begin position="159"/>
        <end position="186"/>
    </location>
</feature>
<gene>
    <name evidence="2" type="ORF">H7U22_18860</name>
</gene>
<dbReference type="RefSeq" id="WP_187072907.1">
    <property type="nucleotide sequence ID" value="NZ_JACRYL010000021.1"/>
</dbReference>
<comment type="caution">
    <text evidence="2">The sequence shown here is derived from an EMBL/GenBank/DDBJ whole genome shotgun (WGS) entry which is preliminary data.</text>
</comment>
<keyword evidence="3" id="KW-1185">Reference proteome</keyword>
<dbReference type="NCBIfam" id="NF038403">
    <property type="entry name" value="perm_prefix_1"/>
    <property type="match status" value="1"/>
</dbReference>
<feature type="transmembrane region" description="Helical" evidence="1">
    <location>
        <begin position="129"/>
        <end position="147"/>
    </location>
</feature>
<organism evidence="2 3">
    <name type="scientific">Pedobacter fastidiosus</name>
    <dbReference type="NCBI Taxonomy" id="2765361"/>
    <lineage>
        <taxon>Bacteria</taxon>
        <taxon>Pseudomonadati</taxon>
        <taxon>Bacteroidota</taxon>
        <taxon>Sphingobacteriia</taxon>
        <taxon>Sphingobacteriales</taxon>
        <taxon>Sphingobacteriaceae</taxon>
        <taxon>Pedobacter</taxon>
    </lineage>
</organism>
<feature type="transmembrane region" description="Helical" evidence="1">
    <location>
        <begin position="314"/>
        <end position="331"/>
    </location>
</feature>
<protein>
    <submittedName>
        <fullName evidence="2">Uncharacterized protein</fullName>
    </submittedName>
</protein>
<feature type="transmembrane region" description="Helical" evidence="1">
    <location>
        <begin position="244"/>
        <end position="261"/>
    </location>
</feature>
<keyword evidence="1" id="KW-0812">Transmembrane</keyword>
<evidence type="ECO:0000313" key="3">
    <source>
        <dbReference type="Proteomes" id="UP000652755"/>
    </source>
</evidence>
<accession>A0ABR7KWK5</accession>
<reference evidence="2 3" key="1">
    <citation type="submission" date="2020-08" db="EMBL/GenBank/DDBJ databases">
        <authorList>
            <person name="Sun Q."/>
            <person name="Inoue M."/>
        </authorList>
    </citation>
    <scope>NUCLEOTIDE SEQUENCE [LARGE SCALE GENOMIC DNA]</scope>
    <source>
        <strain evidence="2 3">CCM 8938</strain>
    </source>
</reference>
<feature type="transmembrane region" description="Helical" evidence="1">
    <location>
        <begin position="86"/>
        <end position="109"/>
    </location>
</feature>
<dbReference type="Proteomes" id="UP000652755">
    <property type="component" value="Unassembled WGS sequence"/>
</dbReference>
<evidence type="ECO:0000313" key="2">
    <source>
        <dbReference type="EMBL" id="MBC6112488.1"/>
    </source>
</evidence>